<protein>
    <submittedName>
        <fullName evidence="1">Secreted protein</fullName>
    </submittedName>
</protein>
<organism evidence="1">
    <name type="scientific">human gut metagenome</name>
    <dbReference type="NCBI Taxonomy" id="408170"/>
    <lineage>
        <taxon>unclassified sequences</taxon>
        <taxon>metagenomes</taxon>
        <taxon>organismal metagenomes</taxon>
    </lineage>
</organism>
<reference evidence="1" key="1">
    <citation type="journal article" date="2013" name="Environ. Microbiol.">
        <title>Microbiota from the distal guts of lean and obese adolescents exhibit partial functional redundancy besides clear differences in community structure.</title>
        <authorList>
            <person name="Ferrer M."/>
            <person name="Ruiz A."/>
            <person name="Lanza F."/>
            <person name="Haange S.B."/>
            <person name="Oberbach A."/>
            <person name="Till H."/>
            <person name="Bargiela R."/>
            <person name="Campoy C."/>
            <person name="Segura M.T."/>
            <person name="Richter M."/>
            <person name="von Bergen M."/>
            <person name="Seifert J."/>
            <person name="Suarez A."/>
        </authorList>
    </citation>
    <scope>NUCLEOTIDE SEQUENCE</scope>
</reference>
<comment type="caution">
    <text evidence="1">The sequence shown here is derived from an EMBL/GenBank/DDBJ whole genome shotgun (WGS) entry which is preliminary data.</text>
</comment>
<name>K1T8R0_9ZZZZ</name>
<dbReference type="AlphaFoldDB" id="K1T8R0"/>
<dbReference type="EMBL" id="AJWZ01007880">
    <property type="protein sequence ID" value="EKC55686.1"/>
    <property type="molecule type" value="Genomic_DNA"/>
</dbReference>
<gene>
    <name evidence="1" type="ORF">OBE_11441</name>
</gene>
<accession>K1T8R0</accession>
<evidence type="ECO:0000313" key="1">
    <source>
        <dbReference type="EMBL" id="EKC55686.1"/>
    </source>
</evidence>
<proteinExistence type="predicted"/>
<sequence>MEEKTAMKKYLGIFTLFFLLLTGCSFSTGIDTLIAPPKLSREQEYIYNALKNYTFSHNDNNHLPEEIVQKLSESYRKRVKKLDPKEIN</sequence>
<dbReference type="PROSITE" id="PS51257">
    <property type="entry name" value="PROKAR_LIPOPROTEIN"/>
    <property type="match status" value="1"/>
</dbReference>
<feature type="non-terminal residue" evidence="1">
    <location>
        <position position="88"/>
    </location>
</feature>